<proteinExistence type="inferred from homology"/>
<name>I2BBU4_SHIBC</name>
<feature type="domain" description="Rad50/SbcC-type AAA" evidence="2">
    <location>
        <begin position="5"/>
        <end position="240"/>
    </location>
</feature>
<keyword evidence="1" id="KW-0235">DNA replication</keyword>
<dbReference type="GO" id="GO:0006302">
    <property type="term" value="P:double-strand break repair"/>
    <property type="evidence" value="ECO:0007669"/>
    <property type="project" value="InterPro"/>
</dbReference>
<evidence type="ECO:0000259" key="2">
    <source>
        <dbReference type="Pfam" id="PF13476"/>
    </source>
</evidence>
<dbReference type="Pfam" id="PF13558">
    <property type="entry name" value="SbcC_Walker_B"/>
    <property type="match status" value="1"/>
</dbReference>
<dbReference type="InterPro" id="IPR004592">
    <property type="entry name" value="SbcC_gammaproteobac_type"/>
</dbReference>
<dbReference type="PANTHER" id="PTHR32114">
    <property type="entry name" value="ABC TRANSPORTER ABCH.3"/>
    <property type="match status" value="1"/>
</dbReference>
<dbReference type="Gene3D" id="3.40.50.300">
    <property type="entry name" value="P-loop containing nucleotide triphosphate hydrolases"/>
    <property type="match status" value="2"/>
</dbReference>
<dbReference type="PATRIC" id="fig|630626.3.peg.2849"/>
<keyword evidence="4" id="KW-1185">Reference proteome</keyword>
<dbReference type="RefSeq" id="WP_002444745.1">
    <property type="nucleotide sequence ID" value="NC_017910.1"/>
</dbReference>
<dbReference type="GO" id="GO:0004519">
    <property type="term" value="F:endonuclease activity"/>
    <property type="evidence" value="ECO:0007669"/>
    <property type="project" value="UniProtKB-KW"/>
</dbReference>
<dbReference type="NCBIfam" id="TIGR00618">
    <property type="entry name" value="sbcc"/>
    <property type="match status" value="1"/>
</dbReference>
<sequence length="1057" mass="119006">MKILSLRLKNLNSLKGEWKIDFTREPFASCGLFAITGPTGAGKTTLLDAICLALYHKTPRLDTISHTRNDIMTRDTAECLAEVEFEVQGCAYRAFWSQSRARNNPGGKLQPPRVELARCADGKILADKIKDKLEAIARLTGLDYGHFTRSMMLSQGQFAAFLNADANDRAALLEELTGTEIYGRLSAAVFDQYKEVKNQLAQAEATAAGVHLLDEAQKQALAQRLQALTEQEKSLQARLQTLQQAAQWLAREQQLSAARETARQQHQAAHQALEDAAPRLARLTASQPAEKLRPLWRQREEQQHSLLASQQQLEQVNTHLQEATIRRQQIRNLAAERQQHLSHEIQQLETWLKAHERYRDWQNELTGWRATFRQRQELILSQQEQAREQQLRQQKQAALPPSGLEISDEETTRTLQHLESERPLRQQLSTLLAGFTPLNQRREALAGQTRQQQAQLEILTRQTEEKRQQWSQKKRECDDVRKICELEATIASLAEHRARLQPGAPCPLCGSEQHPAVVRYQALAPGENRQRLLALEQALQQLGEAGATLKGSLSQLTRQHQHACQEQQQLEAQHQQARGQWQALCARLGQHFPPGNQATAWLADQETREQQLRLHQQHLAFEQQQRDAQQRLSTLQAAQARLEAELTSQLTPMGLTPPPPEASEPWLAEREAEARHWQQQQTLLGTLQSQLAKLFPLLEGLADSGIRVPPLDAASAESALAQWQHTDHLAATLLGEQQSLTRQLARDTERLAQGQQAFDEALNASPFPDSAAFLAALLDDTLRTELEALRDRLNKTLIECQTLDTQAQQALEAHRAARPGQLEAQETPQSLALAQESAHQALRDCTTQQGEIQHQLRADADNQLRLRDLLDNIARQRQQAEDWGCLNELIGSKEGDKFRRFAQGLTLDNLVWLANQQLLRLHGRYFLQRKESEALELEVVDTWQADAVRDTRTLSGGESFLVSLALALALSDLVSHKTRIDSLFLDEGFGTLDAQTLDTALDALDTLNASGKHIGVISHVEAMKERIPVQIKVRKVNGLGFSRLAKTYAVEHNSHAE</sequence>
<keyword evidence="1" id="KW-0233">DNA recombination</keyword>
<dbReference type="InterPro" id="IPR038729">
    <property type="entry name" value="Rad50/SbcC_AAA"/>
</dbReference>
<keyword evidence="1 3" id="KW-0269">Exonuclease</keyword>
<dbReference type="GO" id="GO:0016887">
    <property type="term" value="F:ATP hydrolysis activity"/>
    <property type="evidence" value="ECO:0007669"/>
    <property type="project" value="InterPro"/>
</dbReference>
<dbReference type="GO" id="GO:0006260">
    <property type="term" value="P:DNA replication"/>
    <property type="evidence" value="ECO:0007669"/>
    <property type="project" value="UniProtKB-KW"/>
</dbReference>
<gene>
    <name evidence="1 3" type="primary">sbcC</name>
    <name evidence="3" type="ordered locus">EBL_c29280</name>
</gene>
<dbReference type="InterPro" id="IPR027417">
    <property type="entry name" value="P-loop_NTPase"/>
</dbReference>
<comment type="subunit">
    <text evidence="1">Heterodimer of SbcC and SbcD.</text>
</comment>
<keyword evidence="1" id="KW-0540">Nuclease</keyword>
<protein>
    <recommendedName>
        <fullName evidence="1">Nuclease SbcCD subunit C</fullName>
    </recommendedName>
</protein>
<dbReference type="GO" id="GO:0006310">
    <property type="term" value="P:DNA recombination"/>
    <property type="evidence" value="ECO:0007669"/>
    <property type="project" value="UniProtKB-KW"/>
</dbReference>
<dbReference type="eggNOG" id="COG0419">
    <property type="taxonomic scope" value="Bacteria"/>
</dbReference>
<dbReference type="EMBL" id="CP001560">
    <property type="protein sequence ID" value="AFJ47998.1"/>
    <property type="molecule type" value="Genomic_DNA"/>
</dbReference>
<organism evidence="3 4">
    <name type="scientific">Shimwellia blattae (strain ATCC 29907 / DSM 4481 / JCM 1650 / NBRC 105725 / CDC 9005-74)</name>
    <name type="common">Escherichia blattae</name>
    <dbReference type="NCBI Taxonomy" id="630626"/>
    <lineage>
        <taxon>Bacteria</taxon>
        <taxon>Pseudomonadati</taxon>
        <taxon>Pseudomonadota</taxon>
        <taxon>Gammaproteobacteria</taxon>
        <taxon>Enterobacterales</taxon>
        <taxon>Enterobacteriaceae</taxon>
        <taxon>Shimwellia</taxon>
    </lineage>
</organism>
<dbReference type="HOGENOM" id="CLU_004785_1_0_6"/>
<dbReference type="AlphaFoldDB" id="I2BBU4"/>
<dbReference type="STRING" id="630626.EBL_c29280"/>
<evidence type="ECO:0000313" key="3">
    <source>
        <dbReference type="EMBL" id="AFJ47998.1"/>
    </source>
</evidence>
<keyword evidence="1" id="KW-0255">Endonuclease</keyword>
<keyword evidence="1" id="KW-0175">Coiled coil</keyword>
<dbReference type="OrthoDB" id="9795626at2"/>
<dbReference type="GO" id="GO:0004527">
    <property type="term" value="F:exonuclease activity"/>
    <property type="evidence" value="ECO:0007669"/>
    <property type="project" value="UniProtKB-KW"/>
</dbReference>
<evidence type="ECO:0000256" key="1">
    <source>
        <dbReference type="RuleBase" id="RU363070"/>
    </source>
</evidence>
<dbReference type="Pfam" id="PF13476">
    <property type="entry name" value="AAA_23"/>
    <property type="match status" value="1"/>
</dbReference>
<dbReference type="Proteomes" id="UP000001955">
    <property type="component" value="Chromosome"/>
</dbReference>
<dbReference type="NCBIfam" id="NF007600">
    <property type="entry name" value="PRK10246.1"/>
    <property type="match status" value="1"/>
</dbReference>
<dbReference type="SUPFAM" id="SSF52540">
    <property type="entry name" value="P-loop containing nucleoside triphosphate hydrolases"/>
    <property type="match status" value="1"/>
</dbReference>
<comment type="similarity">
    <text evidence="1">Belongs to the SMC family. SbcC subfamily.</text>
</comment>
<dbReference type="PANTHER" id="PTHR32114:SF2">
    <property type="entry name" value="ABC TRANSPORTER ABCH.3"/>
    <property type="match status" value="1"/>
</dbReference>
<keyword evidence="1" id="KW-0378">Hydrolase</keyword>
<dbReference type="KEGG" id="ebt:EBL_c29280"/>
<comment type="function">
    <text evidence="1">SbcCD cleaves DNA hairpin structures. These structures can inhibit DNA replication and are intermediates in certain DNA recombination reactions. The complex acts as a 3'-&gt;5' double strand exonuclease that can open hairpins. It also has a 5' single-strand endonuclease activity.</text>
</comment>
<feature type="coiled-coil region" evidence="1">
    <location>
        <begin position="218"/>
        <end position="252"/>
    </location>
</feature>
<evidence type="ECO:0000313" key="4">
    <source>
        <dbReference type="Proteomes" id="UP000001955"/>
    </source>
</evidence>
<accession>K6UWD9</accession>
<accession>I2BBU4</accession>
<reference evidence="3 4" key="1">
    <citation type="journal article" date="2012" name="J. Bacteriol.">
        <title>Complete genome sequence of the B12-producing Shimwellia blattae strain DSM 4481, isolated from a cockroach.</title>
        <authorList>
            <person name="Brzuszkiewicz E."/>
            <person name="Waschkowitz T."/>
            <person name="Wiezer A."/>
            <person name="Daniel R."/>
        </authorList>
    </citation>
    <scope>NUCLEOTIDE SEQUENCE [LARGE SCALE GENOMIC DNA]</scope>
    <source>
        <strain evidence="4">ATCC 29907 / DSM 4481 / JCM 1650 / NBRC 105725 / CDC 9005-74</strain>
    </source>
</reference>